<accession>A0A3E1F2D8</accession>
<organism evidence="4 5">
    <name type="scientific">Brumimicrobium aurantiacum</name>
    <dbReference type="NCBI Taxonomy" id="1737063"/>
    <lineage>
        <taxon>Bacteria</taxon>
        <taxon>Pseudomonadati</taxon>
        <taxon>Bacteroidota</taxon>
        <taxon>Flavobacteriia</taxon>
        <taxon>Flavobacteriales</taxon>
        <taxon>Crocinitomicaceae</taxon>
        <taxon>Brumimicrobium</taxon>
    </lineage>
</organism>
<proteinExistence type="predicted"/>
<comment type="caution">
    <text evidence="4">The sequence shown here is derived from an EMBL/GenBank/DDBJ whole genome shotgun (WGS) entry which is preliminary data.</text>
</comment>
<dbReference type="SMART" id="SM00850">
    <property type="entry name" value="LytTR"/>
    <property type="match status" value="1"/>
</dbReference>
<dbReference type="Gene3D" id="2.40.50.1020">
    <property type="entry name" value="LytTr DNA-binding domain"/>
    <property type="match status" value="1"/>
</dbReference>
<name>A0A3E1F2D8_9FLAO</name>
<dbReference type="RefSeq" id="WP_116879712.1">
    <property type="nucleotide sequence ID" value="NZ_QURB01000001.1"/>
</dbReference>
<dbReference type="OrthoDB" id="2962330at2"/>
<dbReference type="SMART" id="SM00448">
    <property type="entry name" value="REC"/>
    <property type="match status" value="1"/>
</dbReference>
<evidence type="ECO:0000259" key="2">
    <source>
        <dbReference type="PROSITE" id="PS50110"/>
    </source>
</evidence>
<dbReference type="CDD" id="cd17534">
    <property type="entry name" value="REC_DC-like"/>
    <property type="match status" value="1"/>
</dbReference>
<evidence type="ECO:0000259" key="3">
    <source>
        <dbReference type="PROSITE" id="PS50930"/>
    </source>
</evidence>
<keyword evidence="4" id="KW-0238">DNA-binding</keyword>
<feature type="domain" description="Response regulatory" evidence="2">
    <location>
        <begin position="5"/>
        <end position="120"/>
    </location>
</feature>
<evidence type="ECO:0000313" key="4">
    <source>
        <dbReference type="EMBL" id="RFC55877.1"/>
    </source>
</evidence>
<evidence type="ECO:0000256" key="1">
    <source>
        <dbReference type="PROSITE-ProRule" id="PRU00169"/>
    </source>
</evidence>
<dbReference type="GO" id="GO:0000156">
    <property type="term" value="F:phosphorelay response regulator activity"/>
    <property type="evidence" value="ECO:0007669"/>
    <property type="project" value="InterPro"/>
</dbReference>
<evidence type="ECO:0000313" key="5">
    <source>
        <dbReference type="Proteomes" id="UP000257127"/>
    </source>
</evidence>
<dbReference type="InterPro" id="IPR046947">
    <property type="entry name" value="LytR-like"/>
</dbReference>
<dbReference type="Gene3D" id="3.40.50.2300">
    <property type="match status" value="1"/>
</dbReference>
<keyword evidence="5" id="KW-1185">Reference proteome</keyword>
<dbReference type="Pfam" id="PF00072">
    <property type="entry name" value="Response_reg"/>
    <property type="match status" value="1"/>
</dbReference>
<dbReference type="PROSITE" id="PS50930">
    <property type="entry name" value="HTH_LYTTR"/>
    <property type="match status" value="1"/>
</dbReference>
<dbReference type="PANTHER" id="PTHR37299">
    <property type="entry name" value="TRANSCRIPTIONAL REGULATOR-RELATED"/>
    <property type="match status" value="1"/>
</dbReference>
<dbReference type="PROSITE" id="PS50110">
    <property type="entry name" value="RESPONSE_REGULATORY"/>
    <property type="match status" value="1"/>
</dbReference>
<gene>
    <name evidence="4" type="ORF">DXU93_02765</name>
</gene>
<feature type="modified residue" description="4-aspartylphosphate" evidence="1">
    <location>
        <position position="55"/>
    </location>
</feature>
<dbReference type="InterPro" id="IPR007492">
    <property type="entry name" value="LytTR_DNA-bd_dom"/>
</dbReference>
<dbReference type="AlphaFoldDB" id="A0A3E1F2D8"/>
<dbReference type="EMBL" id="QURB01000001">
    <property type="protein sequence ID" value="RFC55877.1"/>
    <property type="molecule type" value="Genomic_DNA"/>
</dbReference>
<feature type="domain" description="HTH LytTR-type" evidence="3">
    <location>
        <begin position="149"/>
        <end position="221"/>
    </location>
</feature>
<sequence>MAKIKVLVVEDESIVSKDIQHSLKRLGYVISGSSATGEKAITLAAEEKPDIVLMDIMLKGEMNGIEAAEIIRKENQIPVIFLTAYADEATLSKAKVTEPYGYIIKPFKEIDLHTTIEMALYKHQKESEVTKERDLLYSIVENKDSKDFIFVKSNSKLVKLRTDDIFFVEALKDYVIINTADERYTIHSTMKDIDKKLGDVDFIRVHRSFIVRLDKISSIEYPNLQLEKEKKLIPIGGSYKEKLVKRINLV</sequence>
<protein>
    <submittedName>
        <fullName evidence="4">DNA-binding response regulator</fullName>
    </submittedName>
</protein>
<dbReference type="InterPro" id="IPR011006">
    <property type="entry name" value="CheY-like_superfamily"/>
</dbReference>
<dbReference type="InterPro" id="IPR001789">
    <property type="entry name" value="Sig_transdc_resp-reg_receiver"/>
</dbReference>
<reference evidence="4 5" key="1">
    <citation type="submission" date="2018-08" db="EMBL/GenBank/DDBJ databases">
        <title>The draft genome squence of Brumimicrobium sp. N62.</title>
        <authorList>
            <person name="Du Z.-J."/>
            <person name="Luo H.-R."/>
        </authorList>
    </citation>
    <scope>NUCLEOTIDE SEQUENCE [LARGE SCALE GENOMIC DNA]</scope>
    <source>
        <strain evidence="4 5">N62</strain>
    </source>
</reference>
<dbReference type="PANTHER" id="PTHR37299:SF1">
    <property type="entry name" value="STAGE 0 SPORULATION PROTEIN A HOMOLOG"/>
    <property type="match status" value="1"/>
</dbReference>
<dbReference type="SUPFAM" id="SSF52172">
    <property type="entry name" value="CheY-like"/>
    <property type="match status" value="1"/>
</dbReference>
<dbReference type="Proteomes" id="UP000257127">
    <property type="component" value="Unassembled WGS sequence"/>
</dbReference>
<dbReference type="Pfam" id="PF04397">
    <property type="entry name" value="LytTR"/>
    <property type="match status" value="1"/>
</dbReference>
<dbReference type="GO" id="GO:0003677">
    <property type="term" value="F:DNA binding"/>
    <property type="evidence" value="ECO:0007669"/>
    <property type="project" value="UniProtKB-KW"/>
</dbReference>
<keyword evidence="1" id="KW-0597">Phosphoprotein</keyword>